<keyword evidence="5" id="KW-1185">Reference proteome</keyword>
<evidence type="ECO:0000259" key="3">
    <source>
        <dbReference type="SMART" id="SM00912"/>
    </source>
</evidence>
<dbReference type="Proteomes" id="UP000029738">
    <property type="component" value="Unassembled WGS sequence"/>
</dbReference>
<dbReference type="InterPro" id="IPR008638">
    <property type="entry name" value="FhaB/CdiA-like_TPS"/>
</dbReference>
<proteinExistence type="predicted"/>
<keyword evidence="2" id="KW-0732">Signal</keyword>
<dbReference type="SMART" id="SM00912">
    <property type="entry name" value="Haemagg_act"/>
    <property type="match status" value="1"/>
</dbReference>
<feature type="region of interest" description="Disordered" evidence="1">
    <location>
        <begin position="832"/>
        <end position="859"/>
    </location>
</feature>
<sequence>MIFFRFVFCVSSSLCIFYLAATSRTQAQVVEDVTLPNSSVVTQNGTVEIITGGTQAGSNLFHSFKQFSILTGNTASFRHAPGIANIISRVTGSSVSNINGLIEVLQTDGNPSSANLFLLNPNGIIFGPKASLNLGGSFVSSTANSIKFTDGSEFSAVNPENALPLLTVSVPFGLQFGNNPASIVNQSQAEDANGVPVGLVVQTGKTLALVGGEVELPGGYLTAPDGRIELGSVASSGLVSFTPTATSFALGYEKIQNFGDISLAQEATVDVSGNEGGDVAVMSKNLRVQGGSQIVSVAFAEGKGGMLSVTATEAVELIGTSDDGTFSSALFSEVAEDSGGFGNNLALTSKQLIIRDGARISSSTFGQGQGGNVTVNATTIEVSGFVSTRRDAVSSISAATQGLGHAGSVIINTQQLLLQQGGQIFSSTAGSGQGGNLTINASDSITAIGTSRINKNSGRSSGLLTQTDGGGTAGQLKLETGQLRVLNGAQISTISFNSGSAGNLLAKASTVELAGIALTRDGQVIATDTNPVIPSGLFASADRNSTGNAANLTIETQRLSLRDGAIVQTSTLGRGDAGNLIILASDSIEVTGTAKGGLFPTSILAASGGVTGSGFVGFPEATGKGGNVSIQTGNLTVRDGAQVAVSSLNPTSNAKGAGNLQIQANNIFLDNQGKFNAETASGDGGDIVLQVQKLLLLRNGSQISTSAGTAEQGGDGGNININAKDGFIVAVPGENSDITANAYSGSGGKINITAAGMYGMVQRNRQDLVKLLNPKNASEINPNLLSTNDITAISQTNPNFNGDTSVNTPDTEPLELVPLPVNLVDASQKVATGCTPGNRQARSSFTTIGRGGVAPSPTEPLTQEATIANWIALDPAMGNPLSSKESLQTSNNRHNSFLKNSDSHKIVEAQGWIVDKNGNVILVAQAPPRESSVPLSLLCHAP</sequence>
<feature type="compositionally biased region" description="Polar residues" evidence="1">
    <location>
        <begin position="835"/>
        <end position="847"/>
    </location>
</feature>
<dbReference type="InterPro" id="IPR012334">
    <property type="entry name" value="Pectin_lyas_fold"/>
</dbReference>
<dbReference type="NCBIfam" id="TIGR01901">
    <property type="entry name" value="adhes_NPXG"/>
    <property type="match status" value="1"/>
</dbReference>
<accession>A0A8S9T4D7</accession>
<dbReference type="OrthoDB" id="452776at2"/>
<dbReference type="SUPFAM" id="SSF51126">
    <property type="entry name" value="Pectin lyase-like"/>
    <property type="match status" value="3"/>
</dbReference>
<organism evidence="4 5">
    <name type="scientific">Tolypothrix bouteillei VB521301</name>
    <dbReference type="NCBI Taxonomy" id="1479485"/>
    <lineage>
        <taxon>Bacteria</taxon>
        <taxon>Bacillati</taxon>
        <taxon>Cyanobacteriota</taxon>
        <taxon>Cyanophyceae</taxon>
        <taxon>Nostocales</taxon>
        <taxon>Tolypothrichaceae</taxon>
        <taxon>Tolypothrix</taxon>
    </lineage>
</organism>
<reference evidence="4" key="2">
    <citation type="submission" date="2019-11" db="EMBL/GenBank/DDBJ databases">
        <title>Improved Assembly of Tolypothrix boutellei genome.</title>
        <authorList>
            <person name="Sarangi A.N."/>
            <person name="Mukherjee M."/>
            <person name="Ghosh S."/>
            <person name="Singh D."/>
            <person name="Das A."/>
            <person name="Kant S."/>
            <person name="Prusty A."/>
            <person name="Tripathy S."/>
        </authorList>
    </citation>
    <scope>NUCLEOTIDE SEQUENCE</scope>
    <source>
        <strain evidence="4">VB521301</strain>
    </source>
</reference>
<comment type="caution">
    <text evidence="4">The sequence shown here is derived from an EMBL/GenBank/DDBJ whole genome shotgun (WGS) entry which is preliminary data.</text>
</comment>
<dbReference type="InterPro" id="IPR011050">
    <property type="entry name" value="Pectin_lyase_fold/virulence"/>
</dbReference>
<evidence type="ECO:0000256" key="1">
    <source>
        <dbReference type="SAM" id="MobiDB-lite"/>
    </source>
</evidence>
<reference evidence="4" key="1">
    <citation type="journal article" date="2015" name="Genome Announc.">
        <title>Draft Genome Sequence of Tolypothrix boutellei Strain VB521301.</title>
        <authorList>
            <person name="Chandrababunaidu M.M."/>
            <person name="Singh D."/>
            <person name="Sen D."/>
            <person name="Bhan S."/>
            <person name="Das S."/>
            <person name="Gupta A."/>
            <person name="Adhikary S.P."/>
            <person name="Tripathy S."/>
        </authorList>
    </citation>
    <scope>NUCLEOTIDE SEQUENCE</scope>
    <source>
        <strain evidence="4">VB521301</strain>
    </source>
</reference>
<evidence type="ECO:0000313" key="5">
    <source>
        <dbReference type="Proteomes" id="UP000029738"/>
    </source>
</evidence>
<dbReference type="RefSeq" id="WP_038092531.1">
    <property type="nucleotide sequence ID" value="NZ_JHEG04000001.1"/>
</dbReference>
<name>A0A8S9T4D7_9CYAN</name>
<feature type="chain" id="PRO_5035764059" evidence="2">
    <location>
        <begin position="28"/>
        <end position="942"/>
    </location>
</feature>
<evidence type="ECO:0000256" key="2">
    <source>
        <dbReference type="SAM" id="SignalP"/>
    </source>
</evidence>
<evidence type="ECO:0000313" key="4">
    <source>
        <dbReference type="EMBL" id="KAF3886928.1"/>
    </source>
</evidence>
<gene>
    <name evidence="4" type="ORF">DA73_0400016605</name>
</gene>
<dbReference type="AlphaFoldDB" id="A0A8S9T4D7"/>
<protein>
    <submittedName>
        <fullName evidence="4">Filamentous hemagglutinin N-terminal domain-containing protein</fullName>
    </submittedName>
</protein>
<dbReference type="Gene3D" id="2.160.20.10">
    <property type="entry name" value="Single-stranded right-handed beta-helix, Pectin lyase-like"/>
    <property type="match status" value="2"/>
</dbReference>
<dbReference type="Pfam" id="PF05860">
    <property type="entry name" value="TPS"/>
    <property type="match status" value="1"/>
</dbReference>
<dbReference type="EMBL" id="JHEG04000001">
    <property type="protein sequence ID" value="KAF3886928.1"/>
    <property type="molecule type" value="Genomic_DNA"/>
</dbReference>
<feature type="signal peptide" evidence="2">
    <location>
        <begin position="1"/>
        <end position="27"/>
    </location>
</feature>
<feature type="domain" description="Filamentous haemagglutinin FhaB/tRNA nuclease CdiA-like TPS" evidence="3">
    <location>
        <begin position="30"/>
        <end position="149"/>
    </location>
</feature>